<sequence>MRCIQLAYLWLLIAAHWVAKALPTVPAETPARLHTSWYSIFESLDHDRDGLLSFNDLVCSSRISNDLSKCRIDLHSSQSLAVESREDSLKQFYRMVKMIDKNGDGLLSFEELWMSVEKQRTDGKLTHLQDPEYEAFLEKSGRCAGSNPACESRFQMHLLSLNLGLSDRQVVSCVINNPCENVCACFEKFAHDQWYQDVMIQSVNARAGSHLSSIQARIFPFLAFFIDVLIGLIVAFIGSRAMDLYNTIPSNYYLDLAGSLGSASQNSCCAEYYWSDSCGNPGSSESRTCSKGGNLVNPQACDSLKAPASQTCSCGFLGAKCWFSPIKCKPLCLIENTGGCSCRLFEYDILKNQYYNGQVLYAMNTNKRGLCADWCSTTSGCVGFNLEATEKNKDQPLVCTFLSTATDGPHSSQAHVYFQKKQNTFNPDSDLDQLRNAVMQFSKAPTCPNDPSVRSMNANAQFLSSPSGPQVPHKVISSAIRFVLFDWLLYGRFSLLSTSMVSVLIFLIPNLEPLLGLITSLWSVQSQIRTDLPLAQPNPQFPPGMSRDPQSIIDSVVCSLNENMREASSKTQSGISYEMKQSQISMIQAGPGDSFALTFYKFICDTSITTENRCRLTDLDRVLIDGGRSIGNLRGFLDQAQNVRINDQDQGYKVNYIVATHLDLDHLGGITSLLNSDVTSGTHYISSTAHIMIDHPFDSSLRASIGNAPITASCGAAVAALESGATYADWSSQARPNVGIDTALIDFLWHTSHGMYEVVSSRGALGFTNTVTGLRMDVVGPSNEIIRKSLNSKNMCGAGVDGEPEASEARNMISIMTMFTFAGKTLLFTVNEGDATSSAMKSLWSSGLISRSRHYDFLKVPHHASARTSTETDFRNLIGDIYLVSGGQAAYRHPNKGALESIIRGRTAGLAISPWFQSNFDIYLTNWDTQPANNLDELIALSPNDYHYSMYTLNARQCSWLIDQSGAISKPITNLEVIQKI</sequence>
<dbReference type="PANTHER" id="PTHR30619">
    <property type="entry name" value="DNA INTERNALIZATION/COMPETENCE PROTEIN COMEC/REC2"/>
    <property type="match status" value="1"/>
</dbReference>
<dbReference type="InterPro" id="IPR011992">
    <property type="entry name" value="EF-hand-dom_pair"/>
</dbReference>
<dbReference type="InterPro" id="IPR052159">
    <property type="entry name" value="Competence_DNA_uptake"/>
</dbReference>
<feature type="signal peptide" evidence="3">
    <location>
        <begin position="1"/>
        <end position="21"/>
    </location>
</feature>
<reference evidence="5 6" key="1">
    <citation type="submission" date="2023-04" db="EMBL/GenBank/DDBJ databases">
        <title>Genome of Basidiobolus ranarum AG-B5.</title>
        <authorList>
            <person name="Stajich J.E."/>
            <person name="Carter-House D."/>
            <person name="Gryganskyi A."/>
        </authorList>
    </citation>
    <scope>NUCLEOTIDE SEQUENCE [LARGE SCALE GENOMIC DNA]</scope>
    <source>
        <strain evidence="5 6">AG-B5</strain>
    </source>
</reference>
<name>A0ABR2WLG7_9FUNG</name>
<keyword evidence="6" id="KW-1185">Reference proteome</keyword>
<comment type="caution">
    <text evidence="5">The sequence shown here is derived from an EMBL/GenBank/DDBJ whole genome shotgun (WGS) entry which is preliminary data.</text>
</comment>
<keyword evidence="3" id="KW-0732">Signal</keyword>
<dbReference type="Pfam" id="PF13499">
    <property type="entry name" value="EF-hand_7"/>
    <property type="match status" value="1"/>
</dbReference>
<evidence type="ECO:0000256" key="1">
    <source>
        <dbReference type="ARBA" id="ARBA00022837"/>
    </source>
</evidence>
<accession>A0ABR2WLG7</accession>
<dbReference type="Proteomes" id="UP001479436">
    <property type="component" value="Unassembled WGS sequence"/>
</dbReference>
<proteinExistence type="predicted"/>
<dbReference type="EMBL" id="JASJQH010000999">
    <property type="protein sequence ID" value="KAK9762334.1"/>
    <property type="molecule type" value="Genomic_DNA"/>
</dbReference>
<dbReference type="PROSITE" id="PS50222">
    <property type="entry name" value="EF_HAND_2"/>
    <property type="match status" value="1"/>
</dbReference>
<feature type="transmembrane region" description="Helical" evidence="2">
    <location>
        <begin position="218"/>
        <end position="238"/>
    </location>
</feature>
<feature type="chain" id="PRO_5046460190" description="EF-hand domain-containing protein" evidence="3">
    <location>
        <begin position="22"/>
        <end position="981"/>
    </location>
</feature>
<evidence type="ECO:0000256" key="3">
    <source>
        <dbReference type="SAM" id="SignalP"/>
    </source>
</evidence>
<keyword evidence="2" id="KW-0812">Transmembrane</keyword>
<evidence type="ECO:0000313" key="6">
    <source>
        <dbReference type="Proteomes" id="UP001479436"/>
    </source>
</evidence>
<evidence type="ECO:0000259" key="4">
    <source>
        <dbReference type="PROSITE" id="PS50222"/>
    </source>
</evidence>
<keyword evidence="1" id="KW-0106">Calcium</keyword>
<dbReference type="PANTHER" id="PTHR30619:SF1">
    <property type="entry name" value="RECOMBINATION PROTEIN 2"/>
    <property type="match status" value="1"/>
</dbReference>
<dbReference type="Gene3D" id="3.60.15.10">
    <property type="entry name" value="Ribonuclease Z/Hydroxyacylglutathione hydrolase-like"/>
    <property type="match status" value="1"/>
</dbReference>
<dbReference type="InterPro" id="IPR002048">
    <property type="entry name" value="EF_hand_dom"/>
</dbReference>
<gene>
    <name evidence="5" type="ORF">K7432_012029</name>
</gene>
<dbReference type="SUPFAM" id="SSF56281">
    <property type="entry name" value="Metallo-hydrolase/oxidoreductase"/>
    <property type="match status" value="1"/>
</dbReference>
<evidence type="ECO:0000313" key="5">
    <source>
        <dbReference type="EMBL" id="KAK9762334.1"/>
    </source>
</evidence>
<dbReference type="InterPro" id="IPR036866">
    <property type="entry name" value="RibonucZ/Hydroxyglut_hydro"/>
</dbReference>
<dbReference type="Gene3D" id="1.10.238.10">
    <property type="entry name" value="EF-hand"/>
    <property type="match status" value="1"/>
</dbReference>
<keyword evidence="2" id="KW-0472">Membrane</keyword>
<keyword evidence="2" id="KW-1133">Transmembrane helix</keyword>
<dbReference type="PROSITE" id="PS00018">
    <property type="entry name" value="EF_HAND_1"/>
    <property type="match status" value="2"/>
</dbReference>
<dbReference type="SUPFAM" id="SSF47473">
    <property type="entry name" value="EF-hand"/>
    <property type="match status" value="1"/>
</dbReference>
<organism evidence="5 6">
    <name type="scientific">Basidiobolus ranarum</name>
    <dbReference type="NCBI Taxonomy" id="34480"/>
    <lineage>
        <taxon>Eukaryota</taxon>
        <taxon>Fungi</taxon>
        <taxon>Fungi incertae sedis</taxon>
        <taxon>Zoopagomycota</taxon>
        <taxon>Entomophthoromycotina</taxon>
        <taxon>Basidiobolomycetes</taxon>
        <taxon>Basidiobolales</taxon>
        <taxon>Basidiobolaceae</taxon>
        <taxon>Basidiobolus</taxon>
    </lineage>
</organism>
<protein>
    <recommendedName>
        <fullName evidence="4">EF-hand domain-containing protein</fullName>
    </recommendedName>
</protein>
<feature type="domain" description="EF-hand" evidence="4">
    <location>
        <begin position="87"/>
        <end position="122"/>
    </location>
</feature>
<dbReference type="InterPro" id="IPR018247">
    <property type="entry name" value="EF_Hand_1_Ca_BS"/>
</dbReference>
<evidence type="ECO:0000256" key="2">
    <source>
        <dbReference type="SAM" id="Phobius"/>
    </source>
</evidence>